<dbReference type="InterPro" id="IPR012373">
    <property type="entry name" value="Ferrdict_sens_TM"/>
</dbReference>
<dbReference type="Pfam" id="PF04773">
    <property type="entry name" value="FecR"/>
    <property type="match status" value="1"/>
</dbReference>
<feature type="domain" description="FecR N-terminal" evidence="3">
    <location>
        <begin position="20"/>
        <end position="56"/>
    </location>
</feature>
<evidence type="ECO:0000259" key="2">
    <source>
        <dbReference type="Pfam" id="PF04773"/>
    </source>
</evidence>
<dbReference type="InterPro" id="IPR032623">
    <property type="entry name" value="FecR_N"/>
</dbReference>
<reference evidence="4 5" key="1">
    <citation type="submission" date="2016-01" db="EMBL/GenBank/DDBJ databases">
        <title>High potential of lignocellulose degradation of a new Verrucomicrobia species.</title>
        <authorList>
            <person name="Wang Y."/>
            <person name="Shi Y."/>
            <person name="Qiu Z."/>
            <person name="Liu S."/>
            <person name="Yang H."/>
        </authorList>
    </citation>
    <scope>NUCLEOTIDE SEQUENCE [LARGE SCALE GENOMIC DNA]</scope>
    <source>
        <strain evidence="4 5">TSB47</strain>
    </source>
</reference>
<organism evidence="4 5">
    <name type="scientific">Termitidicoccus mucosus</name>
    <dbReference type="NCBI Taxonomy" id="1184151"/>
    <lineage>
        <taxon>Bacteria</taxon>
        <taxon>Pseudomonadati</taxon>
        <taxon>Verrucomicrobiota</taxon>
        <taxon>Opitutia</taxon>
        <taxon>Opitutales</taxon>
        <taxon>Opitutaceae</taxon>
        <taxon>Termitidicoccus</taxon>
    </lineage>
</organism>
<evidence type="ECO:0000256" key="1">
    <source>
        <dbReference type="SAM" id="Phobius"/>
    </source>
</evidence>
<protein>
    <recommendedName>
        <fullName evidence="6">FecR protein domain-containing protein</fullName>
    </recommendedName>
</protein>
<dbReference type="Proteomes" id="UP000078486">
    <property type="component" value="Unassembled WGS sequence"/>
</dbReference>
<feature type="domain" description="FecR protein" evidence="2">
    <location>
        <begin position="152"/>
        <end position="236"/>
    </location>
</feature>
<gene>
    <name evidence="4" type="ORF">AW736_00895</name>
</gene>
<dbReference type="PANTHER" id="PTHR30273">
    <property type="entry name" value="PERIPLASMIC SIGNAL SENSOR AND SIGMA FACTOR ACTIVATOR FECR-RELATED"/>
    <property type="match status" value="1"/>
</dbReference>
<evidence type="ECO:0000313" key="4">
    <source>
        <dbReference type="EMBL" id="OAM90277.1"/>
    </source>
</evidence>
<keyword evidence="1" id="KW-0472">Membrane</keyword>
<dbReference type="Gene3D" id="2.60.120.1440">
    <property type="match status" value="1"/>
</dbReference>
<dbReference type="STRING" id="1184151.AW736_00895"/>
<dbReference type="AlphaFoldDB" id="A0A178ILV1"/>
<dbReference type="EMBL" id="LRRQ01000062">
    <property type="protein sequence ID" value="OAM90277.1"/>
    <property type="molecule type" value="Genomic_DNA"/>
</dbReference>
<evidence type="ECO:0000313" key="5">
    <source>
        <dbReference type="Proteomes" id="UP000078486"/>
    </source>
</evidence>
<dbReference type="GO" id="GO:0016989">
    <property type="term" value="F:sigma factor antagonist activity"/>
    <property type="evidence" value="ECO:0007669"/>
    <property type="project" value="TreeGrafter"/>
</dbReference>
<dbReference type="Pfam" id="PF16220">
    <property type="entry name" value="DUF4880"/>
    <property type="match status" value="1"/>
</dbReference>
<proteinExistence type="predicted"/>
<accession>A0A178ILV1</accession>
<evidence type="ECO:0000259" key="3">
    <source>
        <dbReference type="Pfam" id="PF16220"/>
    </source>
</evidence>
<dbReference type="PANTHER" id="PTHR30273:SF2">
    <property type="entry name" value="PROTEIN FECR"/>
    <property type="match status" value="1"/>
</dbReference>
<dbReference type="PIRSF" id="PIRSF018266">
    <property type="entry name" value="FecR"/>
    <property type="match status" value="1"/>
</dbReference>
<keyword evidence="5" id="KW-1185">Reference proteome</keyword>
<comment type="caution">
    <text evidence="4">The sequence shown here is derived from an EMBL/GenBank/DDBJ whole genome shotgun (WGS) entry which is preliminary data.</text>
</comment>
<keyword evidence="1" id="KW-0812">Transmembrane</keyword>
<name>A0A178ILV1_9BACT</name>
<evidence type="ECO:0008006" key="6">
    <source>
        <dbReference type="Google" id="ProtNLM"/>
    </source>
</evidence>
<feature type="transmembrane region" description="Helical" evidence="1">
    <location>
        <begin position="104"/>
        <end position="125"/>
    </location>
</feature>
<dbReference type="InterPro" id="IPR006860">
    <property type="entry name" value="FecR"/>
</dbReference>
<keyword evidence="1" id="KW-1133">Transmembrane helix</keyword>
<sequence>MPHAHNRAAFMDSQDRIISEAANWVIRVDAGLGAAGQDAFLDWLTADPRHAAEYERQRAHWARLDILADWRPEHAARPNRDLLAPRREPVLAPVFAWLGKRRRLFAGVSFGAVVAAACAALFVFAPAKIPGTARSRAQAAVVRAGGDMISSIEQSKLDDGTIVELNRGASITVLYSATERYVRLDHGEANFHVAKDPDRPFILNIDGVNVRALGTSFNVRRESSAVEVLVTSGVVQVHARDNESAPGPENMREDALVKAGQMAVVSRESSLTVQTVTTEKIENLIAWHPRLLDITEQPLSNVVEEFNRRNAPIRLVIADPELAKTAVSATLRSDQVENLVRMLEGGFRVKAVRKGDTVTLRKKLSAG</sequence>